<dbReference type="PANTHER" id="PTHR34717:SF1">
    <property type="entry name" value="EG:BACR7A4.20 PROTEIN"/>
    <property type="match status" value="1"/>
</dbReference>
<dbReference type="PANTHER" id="PTHR34717">
    <property type="entry name" value="EG:BACR7A4.20 PROTEIN"/>
    <property type="match status" value="1"/>
</dbReference>
<accession>A0ABM1E8G6</accession>
<dbReference type="Proteomes" id="UP000695022">
    <property type="component" value="Unplaced"/>
</dbReference>
<evidence type="ECO:0000313" key="2">
    <source>
        <dbReference type="RefSeq" id="XP_014668487.1"/>
    </source>
</evidence>
<gene>
    <name evidence="2" type="primary">LOC106809797</name>
</gene>
<sequence length="263" mass="30290">MNINGLDSHGNKLVARINRLPGRVAEVWLMLKLGDGRYFHFPGFPDSKVYNTDDQTFTAGGLQFEVLEPMLKWRITFNGLLREGQRNEWDEQNEGNLIHVQFCFVWTALTGQFSFNDDIDPITISDSIAREKWSLNYLKTIKELSRKHRRYEVCGQLFGKLNVAEESERTLILRGVREHSWGIRDWETYNRYIANWGYLDDGTLYSFSVASFPGILSHFVTGYIFWPSGQQVILKSTDLHLSRLGEFTKAPDKFSFTALAGGC</sequence>
<evidence type="ECO:0000313" key="1">
    <source>
        <dbReference type="Proteomes" id="UP000695022"/>
    </source>
</evidence>
<dbReference type="RefSeq" id="XP_014668487.1">
    <property type="nucleotide sequence ID" value="XM_014813001.1"/>
</dbReference>
<name>A0ABM1E8G6_PRICU</name>
<keyword evidence="1" id="KW-1185">Reference proteome</keyword>
<dbReference type="GeneID" id="106809797"/>
<protein>
    <submittedName>
        <fullName evidence="2">Uncharacterized protein LOC106809797</fullName>
    </submittedName>
</protein>
<proteinExistence type="predicted"/>
<organism evidence="1 2">
    <name type="scientific">Priapulus caudatus</name>
    <name type="common">Priapulid worm</name>
    <dbReference type="NCBI Taxonomy" id="37621"/>
    <lineage>
        <taxon>Eukaryota</taxon>
        <taxon>Metazoa</taxon>
        <taxon>Ecdysozoa</taxon>
        <taxon>Scalidophora</taxon>
        <taxon>Priapulida</taxon>
        <taxon>Priapulimorpha</taxon>
        <taxon>Priapulimorphida</taxon>
        <taxon>Priapulidae</taxon>
        <taxon>Priapulus</taxon>
    </lineage>
</organism>
<reference evidence="2" key="1">
    <citation type="submission" date="2025-08" db="UniProtKB">
        <authorList>
            <consortium name="RefSeq"/>
        </authorList>
    </citation>
    <scope>IDENTIFICATION</scope>
</reference>